<keyword evidence="2" id="KW-0472">Membrane</keyword>
<evidence type="ECO:0000256" key="1">
    <source>
        <dbReference type="SAM" id="MobiDB-lite"/>
    </source>
</evidence>
<evidence type="ECO:0000313" key="4">
    <source>
        <dbReference type="Proteomes" id="UP000178895"/>
    </source>
</evidence>
<name>A0A1F6NZP4_9BACT</name>
<keyword evidence="2" id="KW-0812">Transmembrane</keyword>
<protein>
    <recommendedName>
        <fullName evidence="5">PsbP C-terminal domain-containing protein</fullName>
    </recommendedName>
</protein>
<dbReference type="Gene3D" id="3.40.1000.10">
    <property type="entry name" value="Mog1/PsbP, alpha/beta/alpha sandwich"/>
    <property type="match status" value="1"/>
</dbReference>
<evidence type="ECO:0000313" key="3">
    <source>
        <dbReference type="EMBL" id="OGH89397.1"/>
    </source>
</evidence>
<feature type="region of interest" description="Disordered" evidence="1">
    <location>
        <begin position="36"/>
        <end position="57"/>
    </location>
</feature>
<proteinExistence type="predicted"/>
<organism evidence="3 4">
    <name type="scientific">Candidatus Magasanikbacteria bacterium RIFOXYC2_FULL_40_16</name>
    <dbReference type="NCBI Taxonomy" id="1798703"/>
    <lineage>
        <taxon>Bacteria</taxon>
        <taxon>Candidatus Magasanikiibacteriota</taxon>
    </lineage>
</organism>
<dbReference type="Proteomes" id="UP000178895">
    <property type="component" value="Unassembled WGS sequence"/>
</dbReference>
<reference evidence="3 4" key="1">
    <citation type="journal article" date="2016" name="Nat. Commun.">
        <title>Thousands of microbial genomes shed light on interconnected biogeochemical processes in an aquifer system.</title>
        <authorList>
            <person name="Anantharaman K."/>
            <person name="Brown C.T."/>
            <person name="Hug L.A."/>
            <person name="Sharon I."/>
            <person name="Castelle C.J."/>
            <person name="Probst A.J."/>
            <person name="Thomas B.C."/>
            <person name="Singh A."/>
            <person name="Wilkins M.J."/>
            <person name="Karaoz U."/>
            <person name="Brodie E.L."/>
            <person name="Williams K.H."/>
            <person name="Hubbard S.S."/>
            <person name="Banfield J.F."/>
        </authorList>
    </citation>
    <scope>NUCLEOTIDE SEQUENCE [LARGE SCALE GENOMIC DNA]</scope>
</reference>
<gene>
    <name evidence="3" type="ORF">A2469_03160</name>
</gene>
<evidence type="ECO:0008006" key="5">
    <source>
        <dbReference type="Google" id="ProtNLM"/>
    </source>
</evidence>
<keyword evidence="2" id="KW-1133">Transmembrane helix</keyword>
<comment type="caution">
    <text evidence="3">The sequence shown here is derived from an EMBL/GenBank/DDBJ whole genome shotgun (WGS) entry which is preliminary data.</text>
</comment>
<dbReference type="AlphaFoldDB" id="A0A1F6NZP4"/>
<evidence type="ECO:0000256" key="2">
    <source>
        <dbReference type="SAM" id="Phobius"/>
    </source>
</evidence>
<feature type="transmembrane region" description="Helical" evidence="2">
    <location>
        <begin position="6"/>
        <end position="26"/>
    </location>
</feature>
<sequence>MKNKIAIIVLIIAIVAILGGIGFYFIQKNKAPANSLKNTTPPSQTGTNNQVNSEQSQNKLVTDDFEISLPEGWQKTAPAIGASAMAIKADEQLTDPAAQKINFRSYFAVSYDTLQGKSLSEYLQSVKIQLQQTISGAVFAQEHDTTINGKPARAFEASFTQQGVNFKILMVVVKGVNDDVWVISFNTLQSTWAEYQKAFSDIANSFSLKLKK</sequence>
<dbReference type="EMBL" id="MFQY01000049">
    <property type="protein sequence ID" value="OGH89397.1"/>
    <property type="molecule type" value="Genomic_DNA"/>
</dbReference>
<accession>A0A1F6NZP4</accession>